<keyword evidence="3" id="KW-1185">Reference proteome</keyword>
<accession>A0AAV8S0Y7</accession>
<dbReference type="SUPFAM" id="SSF52833">
    <property type="entry name" value="Thioredoxin-like"/>
    <property type="match status" value="1"/>
</dbReference>
<proteinExistence type="predicted"/>
<evidence type="ECO:0000313" key="2">
    <source>
        <dbReference type="EMBL" id="KAJ8513029.1"/>
    </source>
</evidence>
<evidence type="ECO:0000259" key="1">
    <source>
        <dbReference type="Pfam" id="PF00085"/>
    </source>
</evidence>
<dbReference type="PANTHER" id="PTHR10438:SF425">
    <property type="entry name" value="THIOREDOXIN H1"/>
    <property type="match status" value="1"/>
</dbReference>
<name>A0AAV8S0Y7_ENSVE</name>
<dbReference type="PANTHER" id="PTHR10438">
    <property type="entry name" value="THIOREDOXIN"/>
    <property type="match status" value="1"/>
</dbReference>
<dbReference type="Gene3D" id="3.40.30.10">
    <property type="entry name" value="Glutaredoxin"/>
    <property type="match status" value="1"/>
</dbReference>
<protein>
    <recommendedName>
        <fullName evidence="1">Thioredoxin domain-containing protein</fullName>
    </recommendedName>
</protein>
<dbReference type="Pfam" id="PF00085">
    <property type="entry name" value="Thioredoxin"/>
    <property type="match status" value="1"/>
</dbReference>
<feature type="domain" description="Thioredoxin" evidence="1">
    <location>
        <begin position="7"/>
        <end position="69"/>
    </location>
</feature>
<dbReference type="Proteomes" id="UP001222027">
    <property type="component" value="Unassembled WGS sequence"/>
</dbReference>
<dbReference type="CDD" id="cd02947">
    <property type="entry name" value="TRX_family"/>
    <property type="match status" value="1"/>
</dbReference>
<dbReference type="InterPro" id="IPR050620">
    <property type="entry name" value="Thioredoxin_H-type-like"/>
</dbReference>
<reference evidence="2 3" key="1">
    <citation type="submission" date="2022-12" db="EMBL/GenBank/DDBJ databases">
        <title>Chromosome-scale assembly of the Ensete ventricosum genome.</title>
        <authorList>
            <person name="Dussert Y."/>
            <person name="Stocks J."/>
            <person name="Wendawek A."/>
            <person name="Woldeyes F."/>
            <person name="Nichols R.A."/>
            <person name="Borrell J.S."/>
        </authorList>
    </citation>
    <scope>NUCLEOTIDE SEQUENCE [LARGE SCALE GENOMIC DNA]</scope>
    <source>
        <strain evidence="3">cv. Maze</strain>
        <tissue evidence="2">Seeds</tissue>
    </source>
</reference>
<feature type="non-terminal residue" evidence="2">
    <location>
        <position position="1"/>
    </location>
</feature>
<gene>
    <name evidence="2" type="ORF">OPV22_003463</name>
</gene>
<organism evidence="2 3">
    <name type="scientific">Ensete ventricosum</name>
    <name type="common">Abyssinian banana</name>
    <name type="synonym">Musa ensete</name>
    <dbReference type="NCBI Taxonomy" id="4639"/>
    <lineage>
        <taxon>Eukaryota</taxon>
        <taxon>Viridiplantae</taxon>
        <taxon>Streptophyta</taxon>
        <taxon>Embryophyta</taxon>
        <taxon>Tracheophyta</taxon>
        <taxon>Spermatophyta</taxon>
        <taxon>Magnoliopsida</taxon>
        <taxon>Liliopsida</taxon>
        <taxon>Zingiberales</taxon>
        <taxon>Musaceae</taxon>
        <taxon>Ensete</taxon>
    </lineage>
</organism>
<dbReference type="InterPro" id="IPR013766">
    <property type="entry name" value="Thioredoxin_domain"/>
</dbReference>
<dbReference type="AlphaFoldDB" id="A0AAV8S0Y7"/>
<comment type="caution">
    <text evidence="2">The sequence shown here is derived from an EMBL/GenBank/DDBJ whole genome shotgun (WGS) entry which is preliminary data.</text>
</comment>
<dbReference type="EMBL" id="JAQQAF010000001">
    <property type="protein sequence ID" value="KAJ8513029.1"/>
    <property type="molecule type" value="Genomic_DNA"/>
</dbReference>
<dbReference type="InterPro" id="IPR036249">
    <property type="entry name" value="Thioredoxin-like_sf"/>
</dbReference>
<sequence length="73" mass="8375">YFRPKKESNKLVVIDFTVTWCAPFYAQLVKKCTPFVIFPKVDIEEVKSALQDWAIEAMPAFVFLKEGGADDED</sequence>
<evidence type="ECO:0000313" key="3">
    <source>
        <dbReference type="Proteomes" id="UP001222027"/>
    </source>
</evidence>